<dbReference type="KEGG" id="pcb:PCHAS_1355100"/>
<feature type="signal peptide" evidence="2">
    <location>
        <begin position="1"/>
        <end position="18"/>
    </location>
</feature>
<proteinExistence type="predicted"/>
<organism evidence="4 5">
    <name type="scientific">Plasmodium chabaudi chabaudi</name>
    <dbReference type="NCBI Taxonomy" id="31271"/>
    <lineage>
        <taxon>Eukaryota</taxon>
        <taxon>Sar</taxon>
        <taxon>Alveolata</taxon>
        <taxon>Apicomplexa</taxon>
        <taxon>Aconoidasida</taxon>
        <taxon>Haemosporida</taxon>
        <taxon>Plasmodiidae</taxon>
        <taxon>Plasmodium</taxon>
        <taxon>Plasmodium (Vinckeia)</taxon>
    </lineage>
</organism>
<dbReference type="OrthoDB" id="372944at2759"/>
<dbReference type="EMBL" id="LT608165">
    <property type="protein sequence ID" value="SCM09091.1"/>
    <property type="molecule type" value="Genomic_DNA"/>
</dbReference>
<evidence type="ECO:0000313" key="3">
    <source>
        <dbReference type="EMBL" id="SCM09091.1"/>
    </source>
</evidence>
<evidence type="ECO:0000313" key="6">
    <source>
        <dbReference type="Proteomes" id="UP000195489"/>
    </source>
</evidence>
<gene>
    <name evidence="4" type="ORF">PCHAS_1355100</name>
    <name evidence="3" type="ORF">PCHCB_000407000</name>
</gene>
<dbReference type="GeneID" id="3497975"/>
<feature type="chain" id="PRO_5014501714" evidence="2">
    <location>
        <begin position="19"/>
        <end position="119"/>
    </location>
</feature>
<reference evidence="4 5" key="1">
    <citation type="journal article" date="2014" name="BMC Biol.">
        <title>A comprehensive evaluation of rodent malaria parasite genomes and gene expression.</title>
        <authorList>
            <person name="Otto T.D."/>
            <person name="Bohme U."/>
            <person name="Jackson A.P."/>
            <person name="Hunt M."/>
            <person name="Franke-Fayard B."/>
            <person name="Hoeijmakers W.A."/>
            <person name="Religa A.A."/>
            <person name="Robertson L."/>
            <person name="Sanders M."/>
            <person name="Ogun S.A."/>
            <person name="Cunningham D."/>
            <person name="Erhart A."/>
            <person name="Billker O."/>
            <person name="Khan S.M."/>
            <person name="Stunnenberg H.G."/>
            <person name="Langhorne J."/>
            <person name="Holder A.A."/>
            <person name="Waters A.P."/>
            <person name="Newbold C.I."/>
            <person name="Pain A."/>
            <person name="Berriman M."/>
            <person name="Janse C.J."/>
        </authorList>
    </citation>
    <scope>NUCLEOTIDE SEQUENCE [LARGE SCALE GENOMIC DNA]</scope>
    <source>
        <strain evidence="4 5">AS</strain>
    </source>
</reference>
<dbReference type="Proteomes" id="UP000071118">
    <property type="component" value="Chromosome 13"/>
</dbReference>
<dbReference type="EMBL" id="LK022890">
    <property type="protein sequence ID" value="VTZ70503.1"/>
    <property type="molecule type" value="Genomic_DNA"/>
</dbReference>
<dbReference type="Proteomes" id="UP000195489">
    <property type="component" value="Chromosome 13"/>
</dbReference>
<feature type="compositionally biased region" description="Low complexity" evidence="1">
    <location>
        <begin position="63"/>
        <end position="80"/>
    </location>
</feature>
<name>A0A077TPR3_PLACU</name>
<dbReference type="VEuPathDB" id="PlasmoDB:PCHAS_1355100"/>
<reference evidence="4" key="3">
    <citation type="submission" date="2019-05" db="EMBL/GenBank/DDBJ databases">
        <authorList>
            <consortium name="Pathogen Informatics"/>
        </authorList>
    </citation>
    <scope>NUCLEOTIDE SEQUENCE</scope>
    <source>
        <strain evidence="4">AS</strain>
        <strain evidence="3 6">CB</strain>
    </source>
</reference>
<feature type="region of interest" description="Disordered" evidence="1">
    <location>
        <begin position="31"/>
        <end position="119"/>
    </location>
</feature>
<accession>A0A077TPR3</accession>
<feature type="compositionally biased region" description="Acidic residues" evidence="1">
    <location>
        <begin position="81"/>
        <end position="113"/>
    </location>
</feature>
<evidence type="ECO:0000313" key="4">
    <source>
        <dbReference type="EMBL" id="VTZ70503.1"/>
    </source>
</evidence>
<dbReference type="AlphaFoldDB" id="A0A077TPR3"/>
<sequence>MAFKKLVLITIFYSFVNYLTKDSNKCACESFNNPLSQPQFEMEDEYDSYGGSDLKPEAEPVPDDGNVNNGGNNYNNYNGNDDGDDDDDDDDDDGDDGDDDDDEIINNFDDEDDGKNKKK</sequence>
<reference evidence="4" key="2">
    <citation type="submission" date="2014-05" db="EMBL/GenBank/DDBJ databases">
        <authorList>
            <person name="Aslett M.A."/>
            <person name="De Silva N."/>
        </authorList>
    </citation>
    <scope>NUCLEOTIDE SEQUENCE</scope>
    <source>
        <strain evidence="4">AS</strain>
    </source>
</reference>
<evidence type="ECO:0000313" key="5">
    <source>
        <dbReference type="Proteomes" id="UP000071118"/>
    </source>
</evidence>
<protein>
    <submittedName>
        <fullName evidence="4">Parasitophorous vacuolar protein 3, putative</fullName>
    </submittedName>
</protein>
<keyword evidence="5" id="KW-1185">Reference proteome</keyword>
<evidence type="ECO:0000256" key="2">
    <source>
        <dbReference type="SAM" id="SignalP"/>
    </source>
</evidence>
<keyword evidence="2" id="KW-0732">Signal</keyword>
<evidence type="ECO:0000256" key="1">
    <source>
        <dbReference type="SAM" id="MobiDB-lite"/>
    </source>
</evidence>
<dbReference type="RefSeq" id="XP_744856.1">
    <property type="nucleotide sequence ID" value="XM_739763.1"/>
</dbReference>